<keyword evidence="4" id="KW-1185">Reference proteome</keyword>
<dbReference type="Proteomes" id="UP000694388">
    <property type="component" value="Unplaced"/>
</dbReference>
<feature type="region of interest" description="Disordered" evidence="2">
    <location>
        <begin position="373"/>
        <end position="410"/>
    </location>
</feature>
<sequence length="437" mass="48329">MDAWPFWRRPVDLMSDCSFSDLSSDDVWRADDGRQGVSQPDNFYWQFIMSDEHLGSAMNIAGDYDALESASTTLAFHNIPVPDRSPAIGLRHRRVRQAASCDASVASSECSEELLSSVSLGDAEPEDRLSLQDELQAITFDLFGEGSVCSDVSSFFDWSDSEFEWQFPNSDLASCSDTTSDLVPSVTSSPNCRGRRRSWTRHDNRSKVPRNLEDLPWSAMSNDEQVEYIEYLSRRVSAEMGLREQLDIIRIIDPNAQVSPTDNEFIIELNCLTDAKLQEVRDYIGQRCGLLALARRTRRTKGLPSSSSSSGGGSSCSSSAMSSNSVAVFGTRAPTSPLHPQSGGLVTSVGTASVGAVGLSRSHSDGNLAAVAAAERIRDSKKRSRERKLRQKATRRRQLKEQRQVRKEEQSGLFLNEEVLSLSVTEEDDFSDVDVLT</sequence>
<reference evidence="3" key="2">
    <citation type="submission" date="2025-09" db="UniProtKB">
        <authorList>
            <consortium name="Ensembl"/>
        </authorList>
    </citation>
    <scope>IDENTIFICATION</scope>
</reference>
<dbReference type="PANTHER" id="PTHR32003">
    <property type="entry name" value="PROTEIN FAM199X"/>
    <property type="match status" value="1"/>
</dbReference>
<dbReference type="Ensembl" id="ENSEBUT00000011770.1">
    <property type="protein sequence ID" value="ENSEBUP00000011206.1"/>
    <property type="gene ID" value="ENSEBUG00000007202.1"/>
</dbReference>
<reference evidence="3" key="1">
    <citation type="submission" date="2025-08" db="UniProtKB">
        <authorList>
            <consortium name="Ensembl"/>
        </authorList>
    </citation>
    <scope>IDENTIFICATION</scope>
</reference>
<dbReference type="PANTHER" id="PTHR32003:SF1">
    <property type="entry name" value="PROTEIN FAM199X"/>
    <property type="match status" value="1"/>
</dbReference>
<dbReference type="GeneTree" id="ENSGT00440000033895"/>
<evidence type="ECO:0000256" key="1">
    <source>
        <dbReference type="ARBA" id="ARBA00009319"/>
    </source>
</evidence>
<dbReference type="Pfam" id="PF15814">
    <property type="entry name" value="FAM199X"/>
    <property type="match status" value="1"/>
</dbReference>
<evidence type="ECO:0000313" key="4">
    <source>
        <dbReference type="Proteomes" id="UP000694388"/>
    </source>
</evidence>
<protein>
    <submittedName>
        <fullName evidence="3">Family with sequence similarity 199, X-linked</fullName>
    </submittedName>
</protein>
<feature type="compositionally biased region" description="Low complexity" evidence="2">
    <location>
        <begin position="305"/>
        <end position="318"/>
    </location>
</feature>
<evidence type="ECO:0000256" key="2">
    <source>
        <dbReference type="SAM" id="MobiDB-lite"/>
    </source>
</evidence>
<accession>A0A8C4Q7I8</accession>
<feature type="compositionally biased region" description="Basic residues" evidence="2">
    <location>
        <begin position="379"/>
        <end position="398"/>
    </location>
</feature>
<name>A0A8C4Q7I8_EPTBU</name>
<dbReference type="InterPro" id="IPR029672">
    <property type="entry name" value="FAM199X_fam"/>
</dbReference>
<feature type="region of interest" description="Disordered" evidence="2">
    <location>
        <begin position="299"/>
        <end position="318"/>
    </location>
</feature>
<dbReference type="AlphaFoldDB" id="A0A8C4Q7I8"/>
<proteinExistence type="inferred from homology"/>
<organism evidence="3 4">
    <name type="scientific">Eptatretus burgeri</name>
    <name type="common">Inshore hagfish</name>
    <dbReference type="NCBI Taxonomy" id="7764"/>
    <lineage>
        <taxon>Eukaryota</taxon>
        <taxon>Metazoa</taxon>
        <taxon>Chordata</taxon>
        <taxon>Craniata</taxon>
        <taxon>Vertebrata</taxon>
        <taxon>Cyclostomata</taxon>
        <taxon>Myxini</taxon>
        <taxon>Myxiniformes</taxon>
        <taxon>Myxinidae</taxon>
        <taxon>Eptatretinae</taxon>
        <taxon>Eptatretus</taxon>
    </lineage>
</organism>
<comment type="similarity">
    <text evidence="1">Belongs to the FAM199 family.</text>
</comment>
<evidence type="ECO:0000313" key="3">
    <source>
        <dbReference type="Ensembl" id="ENSEBUP00000011206.1"/>
    </source>
</evidence>
<feature type="compositionally biased region" description="Basic and acidic residues" evidence="2">
    <location>
        <begin position="399"/>
        <end position="410"/>
    </location>
</feature>